<sequence length="67" mass="8060">MEMERFCAEYLRSINPIAQRIAEDLENVQNSNQEEWSDLDVMTRLDIIDESFIDKELVKKYQHRVVN</sequence>
<dbReference type="OrthoDB" id="5984457at2759"/>
<evidence type="ECO:0000313" key="2">
    <source>
        <dbReference type="EMBL" id="CAB0004007.1"/>
    </source>
</evidence>
<dbReference type="InterPro" id="IPR031600">
    <property type="entry name" value="DUF4706"/>
</dbReference>
<name>A0A6H5GJC3_9HEMI</name>
<dbReference type="Pfam" id="PF15797">
    <property type="entry name" value="DUF4706"/>
    <property type="match status" value="1"/>
</dbReference>
<reference evidence="2 3" key="1">
    <citation type="submission" date="2020-02" db="EMBL/GenBank/DDBJ databases">
        <authorList>
            <person name="Ferguson B K."/>
        </authorList>
    </citation>
    <scope>NUCLEOTIDE SEQUENCE [LARGE SCALE GENOMIC DNA]</scope>
</reference>
<protein>
    <recommendedName>
        <fullName evidence="1">DUF4706 domain-containing protein</fullName>
    </recommendedName>
</protein>
<evidence type="ECO:0000259" key="1">
    <source>
        <dbReference type="Pfam" id="PF15797"/>
    </source>
</evidence>
<gene>
    <name evidence="2" type="ORF">NTEN_LOCUS9484</name>
</gene>
<proteinExistence type="predicted"/>
<accession>A0A6H5GJC3</accession>
<feature type="domain" description="DUF4706" evidence="1">
    <location>
        <begin position="9"/>
        <end position="63"/>
    </location>
</feature>
<feature type="non-terminal residue" evidence="2">
    <location>
        <position position="67"/>
    </location>
</feature>
<dbReference type="EMBL" id="CADCXU010014327">
    <property type="protein sequence ID" value="CAB0004007.1"/>
    <property type="molecule type" value="Genomic_DNA"/>
</dbReference>
<dbReference type="Proteomes" id="UP000479000">
    <property type="component" value="Unassembled WGS sequence"/>
</dbReference>
<evidence type="ECO:0000313" key="3">
    <source>
        <dbReference type="Proteomes" id="UP000479000"/>
    </source>
</evidence>
<organism evidence="2 3">
    <name type="scientific">Nesidiocoris tenuis</name>
    <dbReference type="NCBI Taxonomy" id="355587"/>
    <lineage>
        <taxon>Eukaryota</taxon>
        <taxon>Metazoa</taxon>
        <taxon>Ecdysozoa</taxon>
        <taxon>Arthropoda</taxon>
        <taxon>Hexapoda</taxon>
        <taxon>Insecta</taxon>
        <taxon>Pterygota</taxon>
        <taxon>Neoptera</taxon>
        <taxon>Paraneoptera</taxon>
        <taxon>Hemiptera</taxon>
        <taxon>Heteroptera</taxon>
        <taxon>Panheteroptera</taxon>
        <taxon>Cimicomorpha</taxon>
        <taxon>Miridae</taxon>
        <taxon>Dicyphina</taxon>
        <taxon>Nesidiocoris</taxon>
    </lineage>
</organism>
<keyword evidence="3" id="KW-1185">Reference proteome</keyword>
<dbReference type="AlphaFoldDB" id="A0A6H5GJC3"/>